<organism evidence="2 3">
    <name type="scientific">Levilactobacillus suantsaiihabitans</name>
    <dbReference type="NCBI Taxonomy" id="2487722"/>
    <lineage>
        <taxon>Bacteria</taxon>
        <taxon>Bacillati</taxon>
        <taxon>Bacillota</taxon>
        <taxon>Bacilli</taxon>
        <taxon>Lactobacillales</taxon>
        <taxon>Lactobacillaceae</taxon>
        <taxon>Levilactobacillus</taxon>
    </lineage>
</organism>
<comment type="caution">
    <text evidence="2">The sequence shown here is derived from an EMBL/GenBank/DDBJ whole genome shotgun (WGS) entry which is preliminary data.</text>
</comment>
<sequence length="230" mass="24749">MKKMLITIGILILVLALVSGGLIAWANASHHRINVNRLTVRPLTDRQVTLTAAPKTLNLRVQTAVITIRSGAQNRLDLTNVAADQYHLDQQNDTLSLTETAADRHQLTLGRSAKIVLTLANADDLDAVTIHQLNGTLNLTDLTTHHLEVHHHNGTTQAHRLTVTGAGRLIKDNGSTTLTQLTSAGLNVAVKNGQAHLNGRRVATSNHDYTIAGQHPLTITSGSGQVKITQ</sequence>
<name>A0A4Z0JAZ9_9LACO</name>
<accession>A0A4Z0JAZ9</accession>
<keyword evidence="3" id="KW-1185">Reference proteome</keyword>
<gene>
    <name evidence="2" type="ORF">EGT51_09115</name>
</gene>
<dbReference type="RefSeq" id="WP_135368382.1">
    <property type="nucleotide sequence ID" value="NZ_RKLX01000014.1"/>
</dbReference>
<evidence type="ECO:0000313" key="2">
    <source>
        <dbReference type="EMBL" id="TGD18313.1"/>
    </source>
</evidence>
<dbReference type="EMBL" id="RKLX01000014">
    <property type="protein sequence ID" value="TGD18313.1"/>
    <property type="molecule type" value="Genomic_DNA"/>
</dbReference>
<reference evidence="2 3" key="1">
    <citation type="submission" date="2018-10" db="EMBL/GenBank/DDBJ databases">
        <title>Lactobacillus sp. R7 and Lactobacillus sp. R19 isolated from fermented mustard green product of Taiwan.</title>
        <authorList>
            <person name="Lin S.-T."/>
        </authorList>
    </citation>
    <scope>NUCLEOTIDE SEQUENCE [LARGE SCALE GENOMIC DNA]</scope>
    <source>
        <strain evidence="2 3">BCRC 81129</strain>
    </source>
</reference>
<evidence type="ECO:0000313" key="3">
    <source>
        <dbReference type="Proteomes" id="UP000297348"/>
    </source>
</evidence>
<dbReference type="AlphaFoldDB" id="A0A4Z0JAZ9"/>
<protein>
    <recommendedName>
        <fullName evidence="1">DUF4097 domain-containing protein</fullName>
    </recommendedName>
</protein>
<dbReference type="Pfam" id="PF13349">
    <property type="entry name" value="DUF4097"/>
    <property type="match status" value="1"/>
</dbReference>
<feature type="domain" description="DUF4097" evidence="1">
    <location>
        <begin position="56"/>
        <end position="229"/>
    </location>
</feature>
<proteinExistence type="predicted"/>
<evidence type="ECO:0000259" key="1">
    <source>
        <dbReference type="Pfam" id="PF13349"/>
    </source>
</evidence>
<dbReference type="Proteomes" id="UP000297348">
    <property type="component" value="Unassembled WGS sequence"/>
</dbReference>
<dbReference type="OrthoDB" id="2289350at2"/>
<dbReference type="InterPro" id="IPR025164">
    <property type="entry name" value="Toastrack_DUF4097"/>
</dbReference>